<dbReference type="PANTHER" id="PTHR37042">
    <property type="entry name" value="OUTER MEMBRANE PROTEIN RV1973"/>
    <property type="match status" value="1"/>
</dbReference>
<feature type="transmembrane region" description="Helical" evidence="4">
    <location>
        <begin position="166"/>
        <end position="188"/>
    </location>
</feature>
<dbReference type="Proteomes" id="UP001241092">
    <property type="component" value="Chromosome"/>
</dbReference>
<feature type="region of interest" description="Disordered" evidence="3">
    <location>
        <begin position="1"/>
        <end position="153"/>
    </location>
</feature>
<feature type="compositionally biased region" description="Acidic residues" evidence="3">
    <location>
        <begin position="92"/>
        <end position="148"/>
    </location>
</feature>
<gene>
    <name evidence="5" type="ORF">hbim_02446</name>
</gene>
<reference evidence="5" key="1">
    <citation type="submission" date="2023-03" db="EMBL/GenBank/DDBJ databases">
        <title>Draft genome sequence of a Mycolicibacterium mageritense strain H4_3_1 isolated from a hybrid biological-inorganic system reactor.</title>
        <authorList>
            <person name="Feng X."/>
            <person name="Kazama D."/>
            <person name="Sato K."/>
            <person name="Kobayashi H."/>
        </authorList>
    </citation>
    <scope>NUCLEOTIDE SEQUENCE</scope>
    <source>
        <strain evidence="5">H4_3_1</strain>
    </source>
</reference>
<evidence type="ECO:0000256" key="2">
    <source>
        <dbReference type="ARBA" id="ARBA00023136"/>
    </source>
</evidence>
<name>A0AAI8XN44_MYCME</name>
<feature type="compositionally biased region" description="Basic residues" evidence="3">
    <location>
        <begin position="64"/>
        <end position="73"/>
    </location>
</feature>
<proteinExistence type="predicted"/>
<evidence type="ECO:0000256" key="1">
    <source>
        <dbReference type="ARBA" id="ARBA00004370"/>
    </source>
</evidence>
<sequence>MSEQPEETETTAVEPEATVAAEKPRRGWRLFGRGRKAEPVDAEPEADPVDAAATTGPSPEARPKPRPVGKGRRGAVSEAADEPAADAPAADEAAEDEPADDEKLEDTGESTDEPEEPAADDSVVEAAAEETGDEAVTEGEASEEEAPEEEAKAPVLVPFRPAGKRLTYAAVGAAVLFVGAGAFAGAMAQPYLADRALVDTKLQVAQTSADAITTLWTYTPDNIDTLPDRAQRFLSNDFSNQYRTFIDSIAPTNKQAQISNNTQVMGTAVESISSTEATAIVYTNSVSTSPVTKNVPSLRYLSYRVSLVRDGSGWRITKMPALTQLDLSPQL</sequence>
<evidence type="ECO:0000256" key="3">
    <source>
        <dbReference type="SAM" id="MobiDB-lite"/>
    </source>
</evidence>
<dbReference type="PANTHER" id="PTHR37042:SF4">
    <property type="entry name" value="OUTER MEMBRANE PROTEIN RV1973"/>
    <property type="match status" value="1"/>
</dbReference>
<keyword evidence="4" id="KW-0812">Transmembrane</keyword>
<evidence type="ECO:0000313" key="6">
    <source>
        <dbReference type="Proteomes" id="UP001241092"/>
    </source>
</evidence>
<evidence type="ECO:0000313" key="5">
    <source>
        <dbReference type="EMBL" id="BDY28512.1"/>
    </source>
</evidence>
<keyword evidence="4" id="KW-1133">Transmembrane helix</keyword>
<evidence type="ECO:0000256" key="4">
    <source>
        <dbReference type="SAM" id="Phobius"/>
    </source>
</evidence>
<accession>A0AAI8XN44</accession>
<dbReference type="AlphaFoldDB" id="A0AAI8XN44"/>
<protein>
    <recommendedName>
        <fullName evidence="7">Mammalian cell entry protein</fullName>
    </recommendedName>
</protein>
<comment type="subcellular location">
    <subcellularLocation>
        <location evidence="1">Membrane</location>
    </subcellularLocation>
</comment>
<keyword evidence="2 4" id="KW-0472">Membrane</keyword>
<dbReference type="RefSeq" id="WP_229480985.1">
    <property type="nucleotide sequence ID" value="NZ_AP027452.1"/>
</dbReference>
<feature type="compositionally biased region" description="Low complexity" evidence="3">
    <location>
        <begin position="10"/>
        <end position="21"/>
    </location>
</feature>
<evidence type="ECO:0008006" key="7">
    <source>
        <dbReference type="Google" id="ProtNLM"/>
    </source>
</evidence>
<dbReference type="GO" id="GO:0016020">
    <property type="term" value="C:membrane"/>
    <property type="evidence" value="ECO:0007669"/>
    <property type="project" value="UniProtKB-SubCell"/>
</dbReference>
<dbReference type="EMBL" id="AP027452">
    <property type="protein sequence ID" value="BDY28512.1"/>
    <property type="molecule type" value="Genomic_DNA"/>
</dbReference>
<organism evidence="5 6">
    <name type="scientific">Mycolicibacterium mageritense</name>
    <name type="common">Mycobacterium mageritense</name>
    <dbReference type="NCBI Taxonomy" id="53462"/>
    <lineage>
        <taxon>Bacteria</taxon>
        <taxon>Bacillati</taxon>
        <taxon>Actinomycetota</taxon>
        <taxon>Actinomycetes</taxon>
        <taxon>Mycobacteriales</taxon>
        <taxon>Mycobacteriaceae</taxon>
        <taxon>Mycolicibacterium</taxon>
    </lineage>
</organism>